<name>A0ABR3D3R4_NEUIN</name>
<gene>
    <name evidence="2" type="ORF">QR685DRAFT_574786</name>
</gene>
<feature type="region of interest" description="Disordered" evidence="1">
    <location>
        <begin position="9"/>
        <end position="42"/>
    </location>
</feature>
<reference evidence="2 3" key="1">
    <citation type="submission" date="2023-09" db="EMBL/GenBank/DDBJ databases">
        <title>Multi-omics analysis of a traditional fermented food reveals byproduct-associated fungal strains for waste-to-food upcycling.</title>
        <authorList>
            <consortium name="Lawrence Berkeley National Laboratory"/>
            <person name="Rekdal V.M."/>
            <person name="Villalobos-Escobedo J.M."/>
            <person name="Rodriguez-Valeron N."/>
            <person name="Garcia M.O."/>
            <person name="Vasquez D.P."/>
            <person name="Damayanti I."/>
            <person name="Sorensen P.M."/>
            <person name="Baidoo E.E."/>
            <person name="De Carvalho A.C."/>
            <person name="Riley R."/>
            <person name="Lipzen A."/>
            <person name="He G."/>
            <person name="Yan M."/>
            <person name="Haridas S."/>
            <person name="Daum C."/>
            <person name="Yoshinaga Y."/>
            <person name="Ng V."/>
            <person name="Grigoriev I.V."/>
            <person name="Munk R."/>
            <person name="Nuraida L."/>
            <person name="Wijaya C.H."/>
            <person name="Morales P.-C."/>
            <person name="Keasling J.D."/>
        </authorList>
    </citation>
    <scope>NUCLEOTIDE SEQUENCE [LARGE SCALE GENOMIC DNA]</scope>
    <source>
        <strain evidence="2 3">FGSC 2613</strain>
    </source>
</reference>
<evidence type="ECO:0000313" key="2">
    <source>
        <dbReference type="EMBL" id="KAL0467348.1"/>
    </source>
</evidence>
<comment type="caution">
    <text evidence="2">The sequence shown here is derived from an EMBL/GenBank/DDBJ whole genome shotgun (WGS) entry which is preliminary data.</text>
</comment>
<keyword evidence="3" id="KW-1185">Reference proteome</keyword>
<evidence type="ECO:0000313" key="3">
    <source>
        <dbReference type="Proteomes" id="UP001451303"/>
    </source>
</evidence>
<accession>A0ABR3D3R4</accession>
<organism evidence="2 3">
    <name type="scientific">Neurospora intermedia</name>
    <dbReference type="NCBI Taxonomy" id="5142"/>
    <lineage>
        <taxon>Eukaryota</taxon>
        <taxon>Fungi</taxon>
        <taxon>Dikarya</taxon>
        <taxon>Ascomycota</taxon>
        <taxon>Pezizomycotina</taxon>
        <taxon>Sordariomycetes</taxon>
        <taxon>Sordariomycetidae</taxon>
        <taxon>Sordariales</taxon>
        <taxon>Sordariaceae</taxon>
        <taxon>Neurospora</taxon>
    </lineage>
</organism>
<proteinExistence type="predicted"/>
<protein>
    <submittedName>
        <fullName evidence="2">Uncharacterized protein</fullName>
    </submittedName>
</protein>
<evidence type="ECO:0000256" key="1">
    <source>
        <dbReference type="SAM" id="MobiDB-lite"/>
    </source>
</evidence>
<feature type="compositionally biased region" description="Low complexity" evidence="1">
    <location>
        <begin position="17"/>
        <end position="29"/>
    </location>
</feature>
<dbReference type="Proteomes" id="UP001451303">
    <property type="component" value="Unassembled WGS sequence"/>
</dbReference>
<feature type="region of interest" description="Disordered" evidence="1">
    <location>
        <begin position="69"/>
        <end position="96"/>
    </location>
</feature>
<dbReference type="EMBL" id="JAVLET010000010">
    <property type="protein sequence ID" value="KAL0467348.1"/>
    <property type="molecule type" value="Genomic_DNA"/>
</dbReference>
<sequence>MWRRVAAFKNKHWLNRQQQQQRAASAQGAEPTGWDPGRAPRLAREVQAPFRSTYTKLYEVSLFRLTKAKTADHWPGRGIPGPGQHTHLEPSNPSRA</sequence>